<proteinExistence type="inferred from homology"/>
<dbReference type="SUPFAM" id="SSF53167">
    <property type="entry name" value="Purine and uridine phosphorylases"/>
    <property type="match status" value="1"/>
</dbReference>
<dbReference type="AlphaFoldDB" id="A0A443YRC3"/>
<dbReference type="PANTHER" id="PTHR46832">
    <property type="entry name" value="5'-METHYLTHIOADENOSINE/S-ADENOSYLHOMOCYSTEINE NUCLEOSIDASE"/>
    <property type="match status" value="1"/>
</dbReference>
<evidence type="ECO:0000313" key="4">
    <source>
        <dbReference type="EMBL" id="RWU06313.1"/>
    </source>
</evidence>
<evidence type="ECO:0000259" key="3">
    <source>
        <dbReference type="Pfam" id="PF01048"/>
    </source>
</evidence>
<feature type="domain" description="Nucleoside phosphorylase" evidence="3">
    <location>
        <begin position="37"/>
        <end position="188"/>
    </location>
</feature>
<gene>
    <name evidence="1 4" type="primary">mqnB</name>
    <name evidence="4" type="ORF">DPV69_13560</name>
</gene>
<dbReference type="Proteomes" id="UP000284120">
    <property type="component" value="Unassembled WGS sequence"/>
</dbReference>
<reference evidence="4 5" key="1">
    <citation type="submission" date="2018-06" db="EMBL/GenBank/DDBJ databases">
        <title>Pedobacter endophyticus sp. nov., an endophytic bacterium isolated from a leaf of Triticum aestivum.</title>
        <authorList>
            <person name="Zhang L."/>
        </authorList>
    </citation>
    <scope>NUCLEOTIDE SEQUENCE [LARGE SCALE GENOMIC DNA]</scope>
    <source>
        <strain evidence="4 5">CM134L-2</strain>
    </source>
</reference>
<comment type="catalytic activity">
    <reaction evidence="1">
        <text>futalosine + H2O = dehypoxanthine futalosine + hypoxanthine</text>
        <dbReference type="Rhea" id="RHEA:25904"/>
        <dbReference type="ChEBI" id="CHEBI:15377"/>
        <dbReference type="ChEBI" id="CHEBI:17368"/>
        <dbReference type="ChEBI" id="CHEBI:58863"/>
        <dbReference type="ChEBI" id="CHEBI:58864"/>
        <dbReference type="EC" id="3.2.2.26"/>
    </reaction>
</comment>
<dbReference type="CDD" id="cd17766">
    <property type="entry name" value="futalosine_nucleosidase_MqnB"/>
    <property type="match status" value="1"/>
</dbReference>
<comment type="similarity">
    <text evidence="1">Belongs to the PNP/UDP phosphorylase family. Futalosine hydrolase subfamily.</text>
</comment>
<keyword evidence="1 4" id="KW-0378">Hydrolase</keyword>
<dbReference type="PANTHER" id="PTHR46832:SF2">
    <property type="entry name" value="FUTALOSINE HYDROLASE"/>
    <property type="match status" value="1"/>
</dbReference>
<dbReference type="InterPro" id="IPR035994">
    <property type="entry name" value="Nucleoside_phosphorylase_sf"/>
</dbReference>
<organism evidence="4 5">
    <name type="scientific">Pedobacter chitinilyticus</name>
    <dbReference type="NCBI Taxonomy" id="2233776"/>
    <lineage>
        <taxon>Bacteria</taxon>
        <taxon>Pseudomonadati</taxon>
        <taxon>Bacteroidota</taxon>
        <taxon>Sphingobacteriia</taxon>
        <taxon>Sphingobacteriales</taxon>
        <taxon>Sphingobacteriaceae</taxon>
        <taxon>Pedobacter</taxon>
    </lineage>
</organism>
<dbReference type="RefSeq" id="WP_113647924.1">
    <property type="nucleotide sequence ID" value="NZ_QMHN01000004.1"/>
</dbReference>
<keyword evidence="5" id="KW-1185">Reference proteome</keyword>
<dbReference type="GO" id="GO:0005829">
    <property type="term" value="C:cytosol"/>
    <property type="evidence" value="ECO:0007669"/>
    <property type="project" value="TreeGrafter"/>
</dbReference>
<dbReference type="Gene3D" id="3.40.50.1580">
    <property type="entry name" value="Nucleoside phosphorylase domain"/>
    <property type="match status" value="1"/>
</dbReference>
<dbReference type="NCBIfam" id="TIGR03664">
    <property type="entry name" value="fut_nucase"/>
    <property type="match status" value="1"/>
</dbReference>
<dbReference type="GO" id="GO:0008930">
    <property type="term" value="F:methylthioadenosine nucleosidase activity"/>
    <property type="evidence" value="ECO:0007669"/>
    <property type="project" value="TreeGrafter"/>
</dbReference>
<accession>A0A443YRC3</accession>
<dbReference type="EMBL" id="SAYW01000004">
    <property type="protein sequence ID" value="RWU06313.1"/>
    <property type="molecule type" value="Genomic_DNA"/>
</dbReference>
<dbReference type="HAMAP" id="MF_00991">
    <property type="entry name" value="MqnB"/>
    <property type="match status" value="1"/>
</dbReference>
<comment type="caution">
    <text evidence="4">The sequence shown here is derived from an EMBL/GenBank/DDBJ whole genome shotgun (WGS) entry which is preliminary data.</text>
</comment>
<dbReference type="GO" id="GO:0009234">
    <property type="term" value="P:menaquinone biosynthetic process"/>
    <property type="evidence" value="ECO:0007669"/>
    <property type="project" value="UniProtKB-UniRule"/>
</dbReference>
<dbReference type="InterPro" id="IPR000845">
    <property type="entry name" value="Nucleoside_phosphorylase_d"/>
</dbReference>
<keyword evidence="4" id="KW-0326">Glycosidase</keyword>
<dbReference type="Pfam" id="PF01048">
    <property type="entry name" value="PNP_UDP_1"/>
    <property type="match status" value="1"/>
</dbReference>
<evidence type="ECO:0000256" key="2">
    <source>
        <dbReference type="NCBIfam" id="TIGR03664"/>
    </source>
</evidence>
<dbReference type="InterPro" id="IPR019963">
    <property type="entry name" value="FL_hydrolase_MqnB"/>
</dbReference>
<dbReference type="EC" id="3.2.2.26" evidence="1 2"/>
<protein>
    <recommendedName>
        <fullName evidence="1 2">Futalosine hydrolase</fullName>
        <shortName evidence="1">FL hydrolase</shortName>
        <ecNumber evidence="1 2">3.2.2.26</ecNumber>
    </recommendedName>
    <alternativeName>
        <fullName evidence="1">Futalosine nucleosidase</fullName>
    </alternativeName>
    <alternativeName>
        <fullName evidence="1">Menaquinone biosynthetic enzyme MqnB</fullName>
    </alternativeName>
</protein>
<dbReference type="UniPathway" id="UPA00079"/>
<dbReference type="OrthoDB" id="9788270at2"/>
<keyword evidence="1" id="KW-0474">Menaquinone biosynthesis</keyword>
<comment type="function">
    <text evidence="1">Catalyzes the hydrolysis of futalosine (FL) to dehypoxanthine futalosine (DHFL) and hypoxanthine, a step in the biosynthesis of menaquinone (MK, vitamin K2).</text>
</comment>
<dbReference type="GO" id="GO:0008782">
    <property type="term" value="F:adenosylhomocysteine nucleosidase activity"/>
    <property type="evidence" value="ECO:0007669"/>
    <property type="project" value="TreeGrafter"/>
</dbReference>
<sequence>MKLLVVAATQAEIAPTLAHFGIASNNFIETENFDLLITGVGMVATAFSLGKQLSNQYNLVLNVGIAGSFDRNIALGEVVNITHDTFAELGAEDHDDFITLPQLGFGENAFSSNTETTLGLKKVKGITVNKVHGNAHSIEKTIQLHQPQTESMEGAAVFYACQQLNIPAMQIRSISNYVEPRNRESWQIGLAVKNLNDWLIEFINKSSN</sequence>
<evidence type="ECO:0000256" key="1">
    <source>
        <dbReference type="HAMAP-Rule" id="MF_00991"/>
    </source>
</evidence>
<dbReference type="GO" id="GO:0009116">
    <property type="term" value="P:nucleoside metabolic process"/>
    <property type="evidence" value="ECO:0007669"/>
    <property type="project" value="InterPro"/>
</dbReference>
<dbReference type="GO" id="GO:0019284">
    <property type="term" value="P:L-methionine salvage from S-adenosylmethionine"/>
    <property type="evidence" value="ECO:0007669"/>
    <property type="project" value="TreeGrafter"/>
</dbReference>
<name>A0A443YRC3_9SPHI</name>
<comment type="pathway">
    <text evidence="1">Quinol/quinone metabolism; menaquinone biosynthesis.</text>
</comment>
<evidence type="ECO:0000313" key="5">
    <source>
        <dbReference type="Proteomes" id="UP000284120"/>
    </source>
</evidence>